<evidence type="ECO:0000313" key="5">
    <source>
        <dbReference type="Proteomes" id="UP000187609"/>
    </source>
</evidence>
<comment type="subcellular location">
    <subcellularLocation>
        <location evidence="1">Nucleus</location>
    </subcellularLocation>
</comment>
<accession>A0A1J6L792</accession>
<dbReference type="OMA" id="TASMKWR"/>
<proteinExistence type="inferred from homology"/>
<dbReference type="InterPro" id="IPR031425">
    <property type="entry name" value="NPR1/NH1-interacting"/>
</dbReference>
<name>A0A1J6L792_NICAT</name>
<evidence type="ECO:0000313" key="4">
    <source>
        <dbReference type="EMBL" id="OIT26985.1"/>
    </source>
</evidence>
<organism evidence="4 5">
    <name type="scientific">Nicotiana attenuata</name>
    <name type="common">Coyote tobacco</name>
    <dbReference type="NCBI Taxonomy" id="49451"/>
    <lineage>
        <taxon>Eukaryota</taxon>
        <taxon>Viridiplantae</taxon>
        <taxon>Streptophyta</taxon>
        <taxon>Embryophyta</taxon>
        <taxon>Tracheophyta</taxon>
        <taxon>Spermatophyta</taxon>
        <taxon>Magnoliopsida</taxon>
        <taxon>eudicotyledons</taxon>
        <taxon>Gunneridae</taxon>
        <taxon>Pentapetalae</taxon>
        <taxon>asterids</taxon>
        <taxon>lamiids</taxon>
        <taxon>Solanales</taxon>
        <taxon>Solanaceae</taxon>
        <taxon>Nicotianoideae</taxon>
        <taxon>Nicotianeae</taxon>
        <taxon>Nicotiana</taxon>
    </lineage>
</organism>
<dbReference type="GO" id="GO:0010112">
    <property type="term" value="P:regulation of systemic acquired resistance"/>
    <property type="evidence" value="ECO:0007669"/>
    <property type="project" value="InterPro"/>
</dbReference>
<dbReference type="AlphaFoldDB" id="A0A1J6L792"/>
<dbReference type="Gramene" id="OIT26985">
    <property type="protein sequence ID" value="OIT26985"/>
    <property type="gene ID" value="A4A49_37648"/>
</dbReference>
<dbReference type="SMR" id="A0A1J6L792"/>
<sequence length="118" mass="13406">MEIQKRKSLVNEEIVTKKQKKTAKDDGRNKAAVVVPVEEAEDDEVEEFYAILRRIRVAVKYFEKGNADGGVSDRKMTAVTPWNLTLRPEDFQEDNGVKVQDRVEGNTTLDLNADPNEL</sequence>
<gene>
    <name evidence="4" type="ORF">A4A49_37648</name>
</gene>
<dbReference type="InterPro" id="IPR034577">
    <property type="entry name" value="NIMIN-2"/>
</dbReference>
<dbReference type="GO" id="GO:0005634">
    <property type="term" value="C:nucleus"/>
    <property type="evidence" value="ECO:0007669"/>
    <property type="project" value="UniProtKB-SubCell"/>
</dbReference>
<reference evidence="4" key="1">
    <citation type="submission" date="2016-11" db="EMBL/GenBank/DDBJ databases">
        <title>The genome of Nicotiana attenuata.</title>
        <authorList>
            <person name="Xu S."/>
            <person name="Brockmoeller T."/>
            <person name="Gaquerel E."/>
            <person name="Navarro A."/>
            <person name="Kuhl H."/>
            <person name="Gase K."/>
            <person name="Ling Z."/>
            <person name="Zhou W."/>
            <person name="Kreitzer C."/>
            <person name="Stanke M."/>
            <person name="Tang H."/>
            <person name="Lyons E."/>
            <person name="Pandey P."/>
            <person name="Pandey S.P."/>
            <person name="Timmermann B."/>
            <person name="Baldwin I.T."/>
        </authorList>
    </citation>
    <scope>NUCLEOTIDE SEQUENCE [LARGE SCALE GENOMIC DNA]</scope>
    <source>
        <strain evidence="4">UT</strain>
    </source>
</reference>
<keyword evidence="5" id="KW-1185">Reference proteome</keyword>
<evidence type="ECO:0000256" key="2">
    <source>
        <dbReference type="ARBA" id="ARBA00009937"/>
    </source>
</evidence>
<protein>
    <submittedName>
        <fullName evidence="4">Uncharacterized protein</fullName>
    </submittedName>
</protein>
<comment type="similarity">
    <text evidence="2">Belongs to the NPR1-interactor family.</text>
</comment>
<comment type="caution">
    <text evidence="4">The sequence shown here is derived from an EMBL/GenBank/DDBJ whole genome shotgun (WGS) entry which is preliminary data.</text>
</comment>
<evidence type="ECO:0000256" key="1">
    <source>
        <dbReference type="ARBA" id="ARBA00004123"/>
    </source>
</evidence>
<dbReference type="Proteomes" id="UP000187609">
    <property type="component" value="Unassembled WGS sequence"/>
</dbReference>
<dbReference type="PANTHER" id="PTHR35735">
    <property type="entry name" value="PROTEIN NIM1-INTERACTING 2"/>
    <property type="match status" value="1"/>
</dbReference>
<keyword evidence="3" id="KW-0539">Nucleus</keyword>
<evidence type="ECO:0000256" key="3">
    <source>
        <dbReference type="ARBA" id="ARBA00023242"/>
    </source>
</evidence>
<dbReference type="EMBL" id="MJEQ01002574">
    <property type="protein sequence ID" value="OIT26985.1"/>
    <property type="molecule type" value="Genomic_DNA"/>
</dbReference>
<dbReference type="PANTHER" id="PTHR35735:SF8">
    <property type="entry name" value="PROTEIN NIM1-INTERACTING 2"/>
    <property type="match status" value="1"/>
</dbReference>
<dbReference type="Pfam" id="PF15699">
    <property type="entry name" value="NPR1_interact"/>
    <property type="match status" value="1"/>
</dbReference>